<proteinExistence type="predicted"/>
<reference evidence="1 3" key="1">
    <citation type="submission" date="2022-12" db="EMBL/GenBank/DDBJ databases">
        <title>Chromosome-level genome of Tegillarca granosa.</title>
        <authorList>
            <person name="Kim J."/>
        </authorList>
    </citation>
    <scope>NUCLEOTIDE SEQUENCE [LARGE SCALE GENOMIC DNA]</scope>
    <source>
        <strain evidence="1">Teg-2019</strain>
        <tissue evidence="1">Adductor muscle</tissue>
    </source>
</reference>
<accession>A0ABQ9EP86</accession>
<evidence type="ECO:0000313" key="3">
    <source>
        <dbReference type="Proteomes" id="UP001217089"/>
    </source>
</evidence>
<dbReference type="Proteomes" id="UP001217089">
    <property type="component" value="Unassembled WGS sequence"/>
</dbReference>
<dbReference type="EMBL" id="JARBDR010000827">
    <property type="protein sequence ID" value="KAJ8305205.1"/>
    <property type="molecule type" value="Genomic_DNA"/>
</dbReference>
<organism evidence="1 3">
    <name type="scientific">Tegillarca granosa</name>
    <name type="common">Malaysian cockle</name>
    <name type="synonym">Anadara granosa</name>
    <dbReference type="NCBI Taxonomy" id="220873"/>
    <lineage>
        <taxon>Eukaryota</taxon>
        <taxon>Metazoa</taxon>
        <taxon>Spiralia</taxon>
        <taxon>Lophotrochozoa</taxon>
        <taxon>Mollusca</taxon>
        <taxon>Bivalvia</taxon>
        <taxon>Autobranchia</taxon>
        <taxon>Pteriomorphia</taxon>
        <taxon>Arcoida</taxon>
        <taxon>Arcoidea</taxon>
        <taxon>Arcidae</taxon>
        <taxon>Tegillarca</taxon>
    </lineage>
</organism>
<gene>
    <name evidence="2" type="ORF">KUTeg_009160</name>
    <name evidence="1" type="ORF">KUTeg_017242</name>
</gene>
<keyword evidence="3" id="KW-1185">Reference proteome</keyword>
<protein>
    <submittedName>
        <fullName evidence="1">Uncharacterized protein</fullName>
    </submittedName>
</protein>
<evidence type="ECO:0000313" key="1">
    <source>
        <dbReference type="EMBL" id="KAJ8305205.1"/>
    </source>
</evidence>
<evidence type="ECO:0000313" key="2">
    <source>
        <dbReference type="EMBL" id="KAJ8313287.1"/>
    </source>
</evidence>
<comment type="caution">
    <text evidence="1">The sequence shown here is derived from an EMBL/GenBank/DDBJ whole genome shotgun (WGS) entry which is preliminary data.</text>
</comment>
<sequence length="333" mass="37405">MSVFSTEQFQEAQPSSLSLFSLPPTQTAIEKISFQEVRPISQLTGYNTPIEFLISGQNGMEAELFANGTSVDMEGAILGDLFNLDRLVLNSVQMSVKLYRSKPEFCLMTDEQSPDYQIFIEDIILKVCKVQVNPAVIYGQAEVLKHENAKYPFTRTEIKQVSIPAGQINFTFDNIFQGLRPNKVVVAFVKSEAVAGAWTLNPFNFHHFDLSQIGLFVDSVPVSGNIMKLNYDNTIGQTTIPAFTQMFEITDKWMCDSGNQLDRHDLAGGYALYCFEIEPNFGNDMNYLSLLKQGNVRLEAQFNKPLPTATTCIIYAEYPGYFEINGARDIVIE</sequence>
<dbReference type="EMBL" id="JARBDR010000380">
    <property type="protein sequence ID" value="KAJ8313287.1"/>
    <property type="molecule type" value="Genomic_DNA"/>
</dbReference>
<name>A0ABQ9EP86_TEGGR</name>